<keyword evidence="3" id="KW-1185">Reference proteome</keyword>
<evidence type="ECO:0000256" key="1">
    <source>
        <dbReference type="SAM" id="MobiDB-lite"/>
    </source>
</evidence>
<dbReference type="STRING" id="679926.Mpet_0067"/>
<proteinExistence type="predicted"/>
<gene>
    <name evidence="2" type="ordered locus">Mpet_0067</name>
</gene>
<feature type="region of interest" description="Disordered" evidence="1">
    <location>
        <begin position="95"/>
        <end position="121"/>
    </location>
</feature>
<sequence length="156" mass="17614">MSEKRKLSIGITVNLENYENLKVEVEGEAKDGCDADELIEYLDSVLSRFGRNDPETKKRIDNYRRRVLENPGEPVITNIVEEETYPAPEILQTPAEPAIPVSEPAQEKPLPEEKPVENTGFTCSSCGRPISKAEEQLSQIFMGRSLCKKCLEEMQK</sequence>
<feature type="compositionally biased region" description="Basic and acidic residues" evidence="1">
    <location>
        <begin position="105"/>
        <end position="116"/>
    </location>
</feature>
<evidence type="ECO:0000313" key="3">
    <source>
        <dbReference type="Proteomes" id="UP000006565"/>
    </source>
</evidence>
<dbReference type="RefSeq" id="WP_013328027.1">
    <property type="nucleotide sequence ID" value="NC_014507.1"/>
</dbReference>
<reference evidence="2 3" key="1">
    <citation type="journal article" date="2010" name="Stand. Genomic Sci.">
        <title>Complete genome sequence of Methanoplanus petrolearius type strain (SEBR 4847).</title>
        <authorList>
            <person name="Brambilla E."/>
            <person name="Djao O.D."/>
            <person name="Daligault H."/>
            <person name="Lapidus A."/>
            <person name="Lucas S."/>
            <person name="Hammon N."/>
            <person name="Nolan M."/>
            <person name="Tice H."/>
            <person name="Cheng J.F."/>
            <person name="Han C."/>
            <person name="Tapia R."/>
            <person name="Goodwin L."/>
            <person name="Pitluck S."/>
            <person name="Liolios K."/>
            <person name="Ivanova N."/>
            <person name="Mavromatis K."/>
            <person name="Mikhailova N."/>
            <person name="Pati A."/>
            <person name="Chen A."/>
            <person name="Palaniappan K."/>
            <person name="Land M."/>
            <person name="Hauser L."/>
            <person name="Chang Y.J."/>
            <person name="Jeffries C.D."/>
            <person name="Rohde M."/>
            <person name="Spring S."/>
            <person name="Sikorski J."/>
            <person name="Goker M."/>
            <person name="Woyke T."/>
            <person name="Bristow J."/>
            <person name="Eisen J.A."/>
            <person name="Markowitz V."/>
            <person name="Hugenholtz P."/>
            <person name="Kyrpides N.C."/>
            <person name="Klenk H.P."/>
        </authorList>
    </citation>
    <scope>NUCLEOTIDE SEQUENCE [LARGE SCALE GENOMIC DNA]</scope>
    <source>
        <strain evidence="3">DSM 11571 / OCM 486 / SEBR 4847</strain>
    </source>
</reference>
<organism evidence="2 3">
    <name type="scientific">Methanolacinia petrolearia (strain DSM 11571 / OCM 486 / SEBR 4847)</name>
    <name type="common">Methanoplanus petrolearius</name>
    <dbReference type="NCBI Taxonomy" id="679926"/>
    <lineage>
        <taxon>Archaea</taxon>
        <taxon>Methanobacteriati</taxon>
        <taxon>Methanobacteriota</taxon>
        <taxon>Stenosarchaea group</taxon>
        <taxon>Methanomicrobia</taxon>
        <taxon>Methanomicrobiales</taxon>
        <taxon>Methanomicrobiaceae</taxon>
        <taxon>Methanolacinia</taxon>
    </lineage>
</organism>
<dbReference type="KEGG" id="mpi:Mpet_0067"/>
<dbReference type="OrthoDB" id="117549at2157"/>
<dbReference type="EMBL" id="CP002117">
    <property type="protein sequence ID" value="ADN34848.1"/>
    <property type="molecule type" value="Genomic_DNA"/>
</dbReference>
<dbReference type="AlphaFoldDB" id="E1RDG4"/>
<dbReference type="GeneID" id="9742505"/>
<name>E1RDG4_METP4</name>
<evidence type="ECO:0000313" key="2">
    <source>
        <dbReference type="EMBL" id="ADN34848.1"/>
    </source>
</evidence>
<dbReference type="Proteomes" id="UP000006565">
    <property type="component" value="Chromosome"/>
</dbReference>
<accession>E1RDG4</accession>
<dbReference type="HOGENOM" id="CLU_094461_0_0_2"/>
<dbReference type="eggNOG" id="arCOG03732">
    <property type="taxonomic scope" value="Archaea"/>
</dbReference>
<protein>
    <submittedName>
        <fullName evidence="2">Uncharacterized protein</fullName>
    </submittedName>
</protein>